<name>A0A016S3P6_9BILA</name>
<evidence type="ECO:0000313" key="2">
    <source>
        <dbReference type="EMBL" id="EYB84952.1"/>
    </source>
</evidence>
<evidence type="ECO:0000313" key="3">
    <source>
        <dbReference type="Proteomes" id="UP000024635"/>
    </source>
</evidence>
<dbReference type="Proteomes" id="UP000024635">
    <property type="component" value="Unassembled WGS sequence"/>
</dbReference>
<reference evidence="3" key="1">
    <citation type="journal article" date="2015" name="Nat. Genet.">
        <title>The genome and transcriptome of the zoonotic hookworm Ancylostoma ceylanicum identify infection-specific gene families.</title>
        <authorList>
            <person name="Schwarz E.M."/>
            <person name="Hu Y."/>
            <person name="Antoshechkin I."/>
            <person name="Miller M.M."/>
            <person name="Sternberg P.W."/>
            <person name="Aroian R.V."/>
        </authorList>
    </citation>
    <scope>NUCLEOTIDE SEQUENCE</scope>
    <source>
        <strain evidence="3">HY135</strain>
    </source>
</reference>
<dbReference type="AlphaFoldDB" id="A0A016S3P6"/>
<evidence type="ECO:0000256" key="1">
    <source>
        <dbReference type="SAM" id="Phobius"/>
    </source>
</evidence>
<dbReference type="EMBL" id="JARK01001642">
    <property type="protein sequence ID" value="EYB84952.1"/>
    <property type="molecule type" value="Genomic_DNA"/>
</dbReference>
<protein>
    <submittedName>
        <fullName evidence="2">Uncharacterized protein</fullName>
    </submittedName>
</protein>
<sequence length="104" mass="11814">MDACANRVRVVGQRFGDLAFDRAPAFDSVVDTQIDHGIQTMKITGLLAILLVILPLVSPARIKDNRTAHHLKLIHPEDKMWSMERRNKNRNKIFTERKPLPSSA</sequence>
<keyword evidence="1" id="KW-0812">Transmembrane</keyword>
<keyword evidence="1" id="KW-1133">Transmembrane helix</keyword>
<keyword evidence="1" id="KW-0472">Membrane</keyword>
<comment type="caution">
    <text evidence="2">The sequence shown here is derived from an EMBL/GenBank/DDBJ whole genome shotgun (WGS) entry which is preliminary data.</text>
</comment>
<accession>A0A016S3P6</accession>
<keyword evidence="3" id="KW-1185">Reference proteome</keyword>
<feature type="transmembrane region" description="Helical" evidence="1">
    <location>
        <begin position="43"/>
        <end position="62"/>
    </location>
</feature>
<gene>
    <name evidence="2" type="primary">Acey_s0306.g1972</name>
    <name evidence="2" type="ORF">Y032_0306g1972</name>
</gene>
<proteinExistence type="predicted"/>
<organism evidence="2 3">
    <name type="scientific">Ancylostoma ceylanicum</name>
    <dbReference type="NCBI Taxonomy" id="53326"/>
    <lineage>
        <taxon>Eukaryota</taxon>
        <taxon>Metazoa</taxon>
        <taxon>Ecdysozoa</taxon>
        <taxon>Nematoda</taxon>
        <taxon>Chromadorea</taxon>
        <taxon>Rhabditida</taxon>
        <taxon>Rhabditina</taxon>
        <taxon>Rhabditomorpha</taxon>
        <taxon>Strongyloidea</taxon>
        <taxon>Ancylostomatidae</taxon>
        <taxon>Ancylostomatinae</taxon>
        <taxon>Ancylostoma</taxon>
    </lineage>
</organism>